<accession>A0ABD1MXD2</accession>
<protein>
    <submittedName>
        <fullName evidence="2">Uncharacterized protein</fullName>
    </submittedName>
</protein>
<name>A0ABD1MXD2_9FABA</name>
<gene>
    <name evidence="2" type="ORF">Fmac_008436</name>
</gene>
<proteinExistence type="predicted"/>
<comment type="caution">
    <text evidence="2">The sequence shown here is derived from an EMBL/GenBank/DDBJ whole genome shotgun (WGS) entry which is preliminary data.</text>
</comment>
<keyword evidence="3" id="KW-1185">Reference proteome</keyword>
<evidence type="ECO:0000313" key="3">
    <source>
        <dbReference type="Proteomes" id="UP001603857"/>
    </source>
</evidence>
<evidence type="ECO:0000313" key="2">
    <source>
        <dbReference type="EMBL" id="KAL2340496.1"/>
    </source>
</evidence>
<dbReference type="Proteomes" id="UP001603857">
    <property type="component" value="Unassembled WGS sequence"/>
</dbReference>
<dbReference type="AlphaFoldDB" id="A0ABD1MXD2"/>
<organism evidence="2 3">
    <name type="scientific">Flemingia macrophylla</name>
    <dbReference type="NCBI Taxonomy" id="520843"/>
    <lineage>
        <taxon>Eukaryota</taxon>
        <taxon>Viridiplantae</taxon>
        <taxon>Streptophyta</taxon>
        <taxon>Embryophyta</taxon>
        <taxon>Tracheophyta</taxon>
        <taxon>Spermatophyta</taxon>
        <taxon>Magnoliopsida</taxon>
        <taxon>eudicotyledons</taxon>
        <taxon>Gunneridae</taxon>
        <taxon>Pentapetalae</taxon>
        <taxon>rosids</taxon>
        <taxon>fabids</taxon>
        <taxon>Fabales</taxon>
        <taxon>Fabaceae</taxon>
        <taxon>Papilionoideae</taxon>
        <taxon>50 kb inversion clade</taxon>
        <taxon>NPAAA clade</taxon>
        <taxon>indigoferoid/millettioid clade</taxon>
        <taxon>Phaseoleae</taxon>
        <taxon>Flemingia</taxon>
    </lineage>
</organism>
<feature type="region of interest" description="Disordered" evidence="1">
    <location>
        <begin position="43"/>
        <end position="79"/>
    </location>
</feature>
<dbReference type="EMBL" id="JBGMDY010000003">
    <property type="protein sequence ID" value="KAL2340496.1"/>
    <property type="molecule type" value="Genomic_DNA"/>
</dbReference>
<dbReference type="PANTHER" id="PTHR35162">
    <property type="entry name" value="OS08G0516600 PROTEIN"/>
    <property type="match status" value="1"/>
</dbReference>
<evidence type="ECO:0000256" key="1">
    <source>
        <dbReference type="SAM" id="MobiDB-lite"/>
    </source>
</evidence>
<dbReference type="InterPro" id="IPR053115">
    <property type="entry name" value="CDK_inhibitor"/>
</dbReference>
<dbReference type="PANTHER" id="PTHR35162:SF2">
    <property type="entry name" value="OS08G0516600 PROTEIN"/>
    <property type="match status" value="1"/>
</dbReference>
<reference evidence="2 3" key="1">
    <citation type="submission" date="2024-08" db="EMBL/GenBank/DDBJ databases">
        <title>Insights into the chromosomal genome structure of Flemingia macrophylla.</title>
        <authorList>
            <person name="Ding Y."/>
            <person name="Zhao Y."/>
            <person name="Bi W."/>
            <person name="Wu M."/>
            <person name="Zhao G."/>
            <person name="Gong Y."/>
            <person name="Li W."/>
            <person name="Zhang P."/>
        </authorList>
    </citation>
    <scope>NUCLEOTIDE SEQUENCE [LARGE SCALE GENOMIC DNA]</scope>
    <source>
        <strain evidence="2">DYQJB</strain>
        <tissue evidence="2">Leaf</tissue>
    </source>
</reference>
<sequence length="104" mass="11731">MGLEILEEFLPITPVRIIAPVAITFNHDLGTTMDVLNDDVEECHRPTSPSQTLRTPLVCPPPPKKPRVTRRNKFEPPTQGFFQVPHDLASVFVLRTPNKLFAKC</sequence>